<sequence length="29" mass="3653">MEKEFLEWQIINCLQIPQKEDESTNWRLM</sequence>
<dbReference type="EMBL" id="AJVK01023831">
    <property type="status" value="NOT_ANNOTATED_CDS"/>
    <property type="molecule type" value="Genomic_DNA"/>
</dbReference>
<name>A0A1B0D3Z5_PHLPP</name>
<reference evidence="1" key="1">
    <citation type="submission" date="2022-08" db="UniProtKB">
        <authorList>
            <consortium name="EnsemblMetazoa"/>
        </authorList>
    </citation>
    <scope>IDENTIFICATION</scope>
    <source>
        <strain evidence="1">Israel</strain>
    </source>
</reference>
<dbReference type="EnsemblMetazoa" id="PPAI002068-RA">
    <property type="protein sequence ID" value="PPAI002068-PA"/>
    <property type="gene ID" value="PPAI002068"/>
</dbReference>
<dbReference type="VEuPathDB" id="VectorBase:PPAI002068"/>
<organism evidence="1 2">
    <name type="scientific">Phlebotomus papatasi</name>
    <name type="common">Sandfly</name>
    <dbReference type="NCBI Taxonomy" id="29031"/>
    <lineage>
        <taxon>Eukaryota</taxon>
        <taxon>Metazoa</taxon>
        <taxon>Ecdysozoa</taxon>
        <taxon>Arthropoda</taxon>
        <taxon>Hexapoda</taxon>
        <taxon>Insecta</taxon>
        <taxon>Pterygota</taxon>
        <taxon>Neoptera</taxon>
        <taxon>Endopterygota</taxon>
        <taxon>Diptera</taxon>
        <taxon>Nematocera</taxon>
        <taxon>Psychodoidea</taxon>
        <taxon>Psychodidae</taxon>
        <taxon>Phlebotomus</taxon>
        <taxon>Phlebotomus</taxon>
    </lineage>
</organism>
<keyword evidence="2" id="KW-1185">Reference proteome</keyword>
<proteinExistence type="predicted"/>
<dbReference type="AlphaFoldDB" id="A0A1B0D3Z5"/>
<dbReference type="EMBL" id="AJVK01023832">
    <property type="status" value="NOT_ANNOTATED_CDS"/>
    <property type="molecule type" value="Genomic_DNA"/>
</dbReference>
<dbReference type="Proteomes" id="UP000092462">
    <property type="component" value="Unassembled WGS sequence"/>
</dbReference>
<evidence type="ECO:0000313" key="1">
    <source>
        <dbReference type="EnsemblMetazoa" id="PPAI002068-PA"/>
    </source>
</evidence>
<protein>
    <submittedName>
        <fullName evidence="1">Uncharacterized protein</fullName>
    </submittedName>
</protein>
<accession>A0A1B0D3Z5</accession>
<evidence type="ECO:0000313" key="2">
    <source>
        <dbReference type="Proteomes" id="UP000092462"/>
    </source>
</evidence>